<keyword evidence="2" id="KW-0472">Membrane</keyword>
<evidence type="ECO:0000256" key="1">
    <source>
        <dbReference type="SAM" id="MobiDB-lite"/>
    </source>
</evidence>
<evidence type="ECO:0000313" key="3">
    <source>
        <dbReference type="EMBL" id="GHD11031.1"/>
    </source>
</evidence>
<dbReference type="InterPro" id="IPR018723">
    <property type="entry name" value="DUF2254_membrane"/>
</dbReference>
<dbReference type="RefSeq" id="WP_189350941.1">
    <property type="nucleotide sequence ID" value="NZ_BMXK01000011.1"/>
</dbReference>
<name>A0ABQ3GMQ2_9MICC</name>
<keyword evidence="2" id="KW-1133">Transmembrane helix</keyword>
<evidence type="ECO:0008006" key="5">
    <source>
        <dbReference type="Google" id="ProtNLM"/>
    </source>
</evidence>
<feature type="transmembrane region" description="Helical" evidence="2">
    <location>
        <begin position="21"/>
        <end position="39"/>
    </location>
</feature>
<keyword evidence="2" id="KW-0812">Transmembrane</keyword>
<evidence type="ECO:0000313" key="4">
    <source>
        <dbReference type="Proteomes" id="UP000642819"/>
    </source>
</evidence>
<feature type="region of interest" description="Disordered" evidence="1">
    <location>
        <begin position="192"/>
        <end position="211"/>
    </location>
</feature>
<dbReference type="Proteomes" id="UP000642819">
    <property type="component" value="Unassembled WGS sequence"/>
</dbReference>
<gene>
    <name evidence="3" type="ORF">GCM10008096_25200</name>
</gene>
<organism evidence="3 4">
    <name type="scientific">Zhihengliuella salsuginis</name>
    <dbReference type="NCBI Taxonomy" id="578222"/>
    <lineage>
        <taxon>Bacteria</taxon>
        <taxon>Bacillati</taxon>
        <taxon>Actinomycetota</taxon>
        <taxon>Actinomycetes</taxon>
        <taxon>Micrococcales</taxon>
        <taxon>Micrococcaceae</taxon>
        <taxon>Zhihengliuella</taxon>
    </lineage>
</organism>
<keyword evidence="4" id="KW-1185">Reference proteome</keyword>
<feature type="transmembrane region" description="Helical" evidence="2">
    <location>
        <begin position="108"/>
        <end position="127"/>
    </location>
</feature>
<protein>
    <recommendedName>
        <fullName evidence="5">DUF2254 domain-containing protein</fullName>
    </recommendedName>
</protein>
<feature type="transmembrane region" description="Helical" evidence="2">
    <location>
        <begin position="64"/>
        <end position="88"/>
    </location>
</feature>
<accession>A0ABQ3GMQ2</accession>
<evidence type="ECO:0000256" key="2">
    <source>
        <dbReference type="SAM" id="Phobius"/>
    </source>
</evidence>
<dbReference type="Pfam" id="PF10011">
    <property type="entry name" value="DUF2254"/>
    <property type="match status" value="1"/>
</dbReference>
<dbReference type="EMBL" id="BMXK01000011">
    <property type="protein sequence ID" value="GHD11031.1"/>
    <property type="molecule type" value="Genomic_DNA"/>
</dbReference>
<feature type="transmembrane region" description="Helical" evidence="2">
    <location>
        <begin position="139"/>
        <end position="164"/>
    </location>
</feature>
<sequence length="453" mass="48822">MPRGQRVQRVTDTIRHELWPLPMLGIAAGLLLGLGLPALDGALPHVRELVSAWVFGGSPDAARAVLTTIAGSVVTVTTLTFSVTIVLLQLASSQYTPRLLRTFTGDTVVHVTLAVFLGTFAYSLAVLRTVRNGTADYEAFVPGISVSLAFLLAIAVVVLLVVFLTHITRTIRVETILADVTREGRGALARAYRNSRPGNPPVSEHPAEPVPSTGTGFVADVDLEPLTLLATERDWTITFEISPGDFVTPQQSLARVCHTSSPHHLTSDDVALLVSRINDAVVTGRERTTVQDPRFPIQQIVDISNRALSPGVNDPTTALHCLHYLGALLGDIAGSDVRDVVEWDEDGAVRVILPQPTFTDLATLVLRDALTFGRGQAVIVDKAFSLLREAALCDTAGRYSRQIEDLVDDLAALVPLQDFTPRDAARLRTSIDDARRAAADDVAHRHLIADFGA</sequence>
<proteinExistence type="predicted"/>
<reference evidence="4" key="1">
    <citation type="journal article" date="2019" name="Int. J. Syst. Evol. Microbiol.">
        <title>The Global Catalogue of Microorganisms (GCM) 10K type strain sequencing project: providing services to taxonomists for standard genome sequencing and annotation.</title>
        <authorList>
            <consortium name="The Broad Institute Genomics Platform"/>
            <consortium name="The Broad Institute Genome Sequencing Center for Infectious Disease"/>
            <person name="Wu L."/>
            <person name="Ma J."/>
        </authorList>
    </citation>
    <scope>NUCLEOTIDE SEQUENCE [LARGE SCALE GENOMIC DNA]</scope>
    <source>
        <strain evidence="4">KCTC 19466</strain>
    </source>
</reference>
<comment type="caution">
    <text evidence="3">The sequence shown here is derived from an EMBL/GenBank/DDBJ whole genome shotgun (WGS) entry which is preliminary data.</text>
</comment>